<protein>
    <recommendedName>
        <fullName evidence="3">Lipoprotein</fullName>
    </recommendedName>
</protein>
<evidence type="ECO:0008006" key="3">
    <source>
        <dbReference type="Google" id="ProtNLM"/>
    </source>
</evidence>
<dbReference type="AlphaFoldDB" id="K0B2P9"/>
<dbReference type="PROSITE" id="PS51257">
    <property type="entry name" value="PROKAR_LIPOPROTEIN"/>
    <property type="match status" value="1"/>
</dbReference>
<keyword evidence="2" id="KW-1185">Reference proteome</keyword>
<evidence type="ECO:0000313" key="1">
    <source>
        <dbReference type="EMBL" id="AFS78876.1"/>
    </source>
</evidence>
<sequence>MKRLGLMVLSTIILTGCTSTNGILTIKDIEEIDHKQVEEIVNKQKNILYTPEEVNEVITKINNLGAETIDKNEYTHEIVARNYSSKEEKEYFNKVVDILDETIAKGLRNYIDSHAEIDIGKEGVQTAIIGRVSVYIDNDNINRMYYDENENIGNNISIKIYTKDIKDKEYLNLINSIKAKDFLLQDIKLGKYQNLIKISNVIYLHDQKDVLKKTPPQVSYEIFTKDKEIEKVRVSIIKEKSIDVEGKDITPLKNIGSILRFNTKDFKVLEDITSNINQNVKGNKKISTDGLEYKYRNIEKVDRYTESKQHMIEVTIEKNNK</sequence>
<dbReference type="STRING" id="1128398.Curi_c18700"/>
<dbReference type="HOGENOM" id="CLU_865209_0_0_9"/>
<organism evidence="1 2">
    <name type="scientific">Gottschalkia acidurici (strain ATCC 7906 / DSM 604 / BCRC 14475 / CIP 104303 / KCTC 5404 / NCIMB 10678 / 9a)</name>
    <name type="common">Clostridium acidurici</name>
    <dbReference type="NCBI Taxonomy" id="1128398"/>
    <lineage>
        <taxon>Bacteria</taxon>
        <taxon>Bacillati</taxon>
        <taxon>Bacillota</taxon>
        <taxon>Tissierellia</taxon>
        <taxon>Tissierellales</taxon>
        <taxon>Gottschalkiaceae</taxon>
        <taxon>Gottschalkia</taxon>
    </lineage>
</organism>
<dbReference type="RefSeq" id="WP_014968012.1">
    <property type="nucleotide sequence ID" value="NC_018664.1"/>
</dbReference>
<dbReference type="EMBL" id="CP003326">
    <property type="protein sequence ID" value="AFS78876.1"/>
    <property type="molecule type" value="Genomic_DNA"/>
</dbReference>
<gene>
    <name evidence="1" type="ordered locus">Curi_c18700</name>
</gene>
<dbReference type="Proteomes" id="UP000006094">
    <property type="component" value="Chromosome"/>
</dbReference>
<accession>K0B2P9</accession>
<dbReference type="KEGG" id="cad:Curi_c18700"/>
<name>K0B2P9_GOTA9</name>
<proteinExistence type="predicted"/>
<dbReference type="OrthoDB" id="9862325at2"/>
<evidence type="ECO:0000313" key="2">
    <source>
        <dbReference type="Proteomes" id="UP000006094"/>
    </source>
</evidence>
<reference evidence="1 2" key="1">
    <citation type="journal article" date="2012" name="PLoS ONE">
        <title>The purine-utilizing bacterium Clostridium acidurici 9a: a genome-guided metabolic reconsideration.</title>
        <authorList>
            <person name="Hartwich K."/>
            <person name="Poehlein A."/>
            <person name="Daniel R."/>
        </authorList>
    </citation>
    <scope>NUCLEOTIDE SEQUENCE [LARGE SCALE GENOMIC DNA]</scope>
    <source>
        <strain evidence="2">ATCC 7906 / DSM 604 / BCRC 14475 / CIP 104303 / KCTC 5404 / NCIMB 10678 / 9a</strain>
    </source>
</reference>